<evidence type="ECO:0000259" key="1">
    <source>
        <dbReference type="Pfam" id="PF04717"/>
    </source>
</evidence>
<evidence type="ECO:0000313" key="3">
    <source>
        <dbReference type="Proteomes" id="UP000074914"/>
    </source>
</evidence>
<dbReference type="Gene3D" id="6.20.150.10">
    <property type="match status" value="1"/>
</dbReference>
<protein>
    <submittedName>
        <fullName evidence="2">Phage baseplate assembly V family protein</fullName>
    </submittedName>
</protein>
<dbReference type="Pfam" id="PF04717">
    <property type="entry name" value="Phage_base_V"/>
    <property type="match status" value="1"/>
</dbReference>
<evidence type="ECO:0000313" key="2">
    <source>
        <dbReference type="EMBL" id="AMP13387.1"/>
    </source>
</evidence>
<organism evidence="2 3">
    <name type="scientific">Collimonas pratensis</name>
    <dbReference type="NCBI Taxonomy" id="279113"/>
    <lineage>
        <taxon>Bacteria</taxon>
        <taxon>Pseudomonadati</taxon>
        <taxon>Pseudomonadota</taxon>
        <taxon>Betaproteobacteria</taxon>
        <taxon>Burkholderiales</taxon>
        <taxon>Oxalobacteraceae</taxon>
        <taxon>Collimonas</taxon>
    </lineage>
</organism>
<sequence length="235" mass="24717">MRADPQHGNMLSMTADLHDYSENARLLHNLIRLGTVAQVAGGRARVRLSPKLTTTWLRWVTHRAGDARTWWSPSVGEQVVLLSPGGDLTAGVILQAVYSDAFPAPSDNPALHSTHYPDGAVVQYDFQAHTLSATLPDGTSVTVAPGKVTSNAEDTECTGNLLVQKNLVVNQNLTVNGMSALNAGMNVQAGKEGGAAAVIQGILRATVDVFAGSISLLKHPHGGVKKGEEESGGPK</sequence>
<dbReference type="Gene3D" id="2.40.50.230">
    <property type="entry name" value="Gp5 N-terminal domain"/>
    <property type="match status" value="1"/>
</dbReference>
<dbReference type="NCBIfam" id="TIGR01644">
    <property type="entry name" value="phage_P2_V"/>
    <property type="match status" value="1"/>
</dbReference>
<dbReference type="InterPro" id="IPR037026">
    <property type="entry name" value="Vgr_OB-fold_dom_sf"/>
</dbReference>
<feature type="domain" description="Gp5/Type VI secretion system Vgr protein OB-fold" evidence="1">
    <location>
        <begin position="34"/>
        <end position="98"/>
    </location>
</feature>
<reference evidence="2 3" key="1">
    <citation type="submission" date="2015-11" db="EMBL/GenBank/DDBJ databases">
        <title>Exploring the genomic traits of fungus-feeding bacterial genus Collimonas.</title>
        <authorList>
            <person name="Song C."/>
            <person name="Schmidt R."/>
            <person name="de Jager V."/>
            <person name="Krzyzanowska D."/>
            <person name="Jongedijk E."/>
            <person name="Cankar K."/>
            <person name="Beekwilder J."/>
            <person name="van Veen A."/>
            <person name="de Boer W."/>
            <person name="van Veen J.A."/>
            <person name="Garbeva P."/>
        </authorList>
    </citation>
    <scope>NUCLEOTIDE SEQUENCE [LARGE SCALE GENOMIC DNA]</scope>
    <source>
        <strain evidence="2 3">Ter291</strain>
    </source>
</reference>
<name>A0ABM5Z2P7_9BURK</name>
<proteinExistence type="predicted"/>
<dbReference type="InterPro" id="IPR006531">
    <property type="entry name" value="Gp5/Vgr_OB"/>
</dbReference>
<dbReference type="EMBL" id="CP013236">
    <property type="protein sequence ID" value="AMP13387.1"/>
    <property type="molecule type" value="Genomic_DNA"/>
</dbReference>
<keyword evidence="3" id="KW-1185">Reference proteome</keyword>
<accession>A0ABM5Z2P7</accession>
<dbReference type="Proteomes" id="UP000074914">
    <property type="component" value="Chromosome"/>
</dbReference>
<gene>
    <name evidence="2" type="ORF">CPter291_1110</name>
</gene>
<dbReference type="InterPro" id="IPR013046">
    <property type="entry name" value="GpV/Gp45"/>
</dbReference>